<evidence type="ECO:0000313" key="6">
    <source>
        <dbReference type="EMBL" id="MDQ0437681.1"/>
    </source>
</evidence>
<dbReference type="PANTHER" id="PTHR30537">
    <property type="entry name" value="HTH-TYPE TRANSCRIPTIONAL REGULATOR"/>
    <property type="match status" value="1"/>
</dbReference>
<dbReference type="SUPFAM" id="SSF46785">
    <property type="entry name" value="Winged helix' DNA-binding domain"/>
    <property type="match status" value="1"/>
</dbReference>
<dbReference type="InterPro" id="IPR036388">
    <property type="entry name" value="WH-like_DNA-bd_sf"/>
</dbReference>
<dbReference type="RefSeq" id="WP_370877115.1">
    <property type="nucleotide sequence ID" value="NZ_JAPKNG010000002.1"/>
</dbReference>
<reference evidence="6 7" key="1">
    <citation type="submission" date="2023-07" db="EMBL/GenBank/DDBJ databases">
        <title>Genomic Encyclopedia of Type Strains, Phase IV (KMG-IV): sequencing the most valuable type-strain genomes for metagenomic binning, comparative biology and taxonomic classification.</title>
        <authorList>
            <person name="Goeker M."/>
        </authorList>
    </citation>
    <scope>NUCLEOTIDE SEQUENCE [LARGE SCALE GENOMIC DNA]</scope>
    <source>
        <strain evidence="6 7">B6-8</strain>
    </source>
</reference>
<evidence type="ECO:0000259" key="5">
    <source>
        <dbReference type="PROSITE" id="PS50931"/>
    </source>
</evidence>
<evidence type="ECO:0000256" key="4">
    <source>
        <dbReference type="ARBA" id="ARBA00023163"/>
    </source>
</evidence>
<comment type="similarity">
    <text evidence="1">Belongs to the LysR transcriptional regulatory family.</text>
</comment>
<dbReference type="PANTHER" id="PTHR30537:SF5">
    <property type="entry name" value="HTH-TYPE TRANSCRIPTIONAL ACTIVATOR TTDR-RELATED"/>
    <property type="match status" value="1"/>
</dbReference>
<evidence type="ECO:0000313" key="7">
    <source>
        <dbReference type="Proteomes" id="UP001241603"/>
    </source>
</evidence>
<keyword evidence="4" id="KW-0804">Transcription</keyword>
<dbReference type="PROSITE" id="PS50931">
    <property type="entry name" value="HTH_LYSR"/>
    <property type="match status" value="1"/>
</dbReference>
<evidence type="ECO:0000256" key="2">
    <source>
        <dbReference type="ARBA" id="ARBA00023015"/>
    </source>
</evidence>
<keyword evidence="2" id="KW-0805">Transcription regulation</keyword>
<organism evidence="6 7">
    <name type="scientific">Kaistia dalseonensis</name>
    <dbReference type="NCBI Taxonomy" id="410840"/>
    <lineage>
        <taxon>Bacteria</taxon>
        <taxon>Pseudomonadati</taxon>
        <taxon>Pseudomonadota</taxon>
        <taxon>Alphaproteobacteria</taxon>
        <taxon>Hyphomicrobiales</taxon>
        <taxon>Kaistiaceae</taxon>
        <taxon>Kaistia</taxon>
    </lineage>
</organism>
<dbReference type="InterPro" id="IPR005119">
    <property type="entry name" value="LysR_subst-bd"/>
</dbReference>
<dbReference type="CDD" id="cd08471">
    <property type="entry name" value="PBP2_CrgA_like_2"/>
    <property type="match status" value="1"/>
</dbReference>
<dbReference type="GO" id="GO:0003677">
    <property type="term" value="F:DNA binding"/>
    <property type="evidence" value="ECO:0007669"/>
    <property type="project" value="UniProtKB-KW"/>
</dbReference>
<dbReference type="SUPFAM" id="SSF53850">
    <property type="entry name" value="Periplasmic binding protein-like II"/>
    <property type="match status" value="1"/>
</dbReference>
<dbReference type="InterPro" id="IPR058163">
    <property type="entry name" value="LysR-type_TF_proteobact-type"/>
</dbReference>
<gene>
    <name evidence="6" type="ORF">QO014_002066</name>
</gene>
<keyword evidence="7" id="KW-1185">Reference proteome</keyword>
<dbReference type="InterPro" id="IPR036390">
    <property type="entry name" value="WH_DNA-bd_sf"/>
</dbReference>
<dbReference type="Pfam" id="PF03466">
    <property type="entry name" value="LysR_substrate"/>
    <property type="match status" value="1"/>
</dbReference>
<dbReference type="EMBL" id="JAUSVO010000002">
    <property type="protein sequence ID" value="MDQ0437681.1"/>
    <property type="molecule type" value="Genomic_DNA"/>
</dbReference>
<evidence type="ECO:0000256" key="1">
    <source>
        <dbReference type="ARBA" id="ARBA00009437"/>
    </source>
</evidence>
<feature type="domain" description="HTH lysR-type" evidence="5">
    <location>
        <begin position="3"/>
        <end position="60"/>
    </location>
</feature>
<dbReference type="Gene3D" id="1.10.10.10">
    <property type="entry name" value="Winged helix-like DNA-binding domain superfamily/Winged helix DNA-binding domain"/>
    <property type="match status" value="1"/>
</dbReference>
<sequence length="307" mass="33412">MMDRFEAMRTLVAAVDSGSLSAASRSLAVPLPTISRRISDLETHLGSRLMVRTSRRLTLTEAGEAFTAVARRLLDDLADAERAASGEYREPRGELVVTAPIMFGKLHVAPIVHAFLAAYPLVSARLILSDQVVDLIEARVDVAIRIGSLPDSRLIGRQVGHVRWIACASPDYLARHGTPADPDALSDHDCIAFEVPQAHRNWTFGSGASERTVPIRPRFSVNTADTVVEAAAAGLGIARLMSYQTAAAIADGRLVPILRRWDDRPTPVNLIHPPQPVQPLKRRAFLDFIAPRLSLALAQIEGTFDKA</sequence>
<dbReference type="InterPro" id="IPR000847">
    <property type="entry name" value="LysR_HTH_N"/>
</dbReference>
<dbReference type="Proteomes" id="UP001241603">
    <property type="component" value="Unassembled WGS sequence"/>
</dbReference>
<accession>A0ABU0H887</accession>
<keyword evidence="3 6" id="KW-0238">DNA-binding</keyword>
<evidence type="ECO:0000256" key="3">
    <source>
        <dbReference type="ARBA" id="ARBA00023125"/>
    </source>
</evidence>
<proteinExistence type="inferred from homology"/>
<protein>
    <submittedName>
        <fullName evidence="6">DNA-binding transcriptional LysR family regulator</fullName>
    </submittedName>
</protein>
<dbReference type="Gene3D" id="3.40.190.290">
    <property type="match status" value="1"/>
</dbReference>
<comment type="caution">
    <text evidence="6">The sequence shown here is derived from an EMBL/GenBank/DDBJ whole genome shotgun (WGS) entry which is preliminary data.</text>
</comment>
<name>A0ABU0H887_9HYPH</name>
<dbReference type="Pfam" id="PF00126">
    <property type="entry name" value="HTH_1"/>
    <property type="match status" value="1"/>
</dbReference>